<keyword evidence="9" id="KW-1185">Reference proteome</keyword>
<dbReference type="AlphaFoldDB" id="A0A317E4J6"/>
<accession>A0A317E4J6</accession>
<dbReference type="InterPro" id="IPR018076">
    <property type="entry name" value="T2SS_GspF_dom"/>
</dbReference>
<dbReference type="OrthoDB" id="7470947at2"/>
<gene>
    <name evidence="8" type="ORF">DKG74_14130</name>
</gene>
<organism evidence="8 9">
    <name type="scientific">Zavarzinia aquatilis</name>
    <dbReference type="NCBI Taxonomy" id="2211142"/>
    <lineage>
        <taxon>Bacteria</taxon>
        <taxon>Pseudomonadati</taxon>
        <taxon>Pseudomonadota</taxon>
        <taxon>Alphaproteobacteria</taxon>
        <taxon>Rhodospirillales</taxon>
        <taxon>Zavarziniaceae</taxon>
        <taxon>Zavarzinia</taxon>
    </lineage>
</organism>
<evidence type="ECO:0000256" key="3">
    <source>
        <dbReference type="ARBA" id="ARBA00022692"/>
    </source>
</evidence>
<comment type="subcellular location">
    <subcellularLocation>
        <location evidence="1">Cell membrane</location>
        <topology evidence="1">Multi-pass membrane protein</topology>
    </subcellularLocation>
</comment>
<feature type="transmembrane region" description="Helical" evidence="6">
    <location>
        <begin position="85"/>
        <end position="118"/>
    </location>
</feature>
<evidence type="ECO:0000256" key="1">
    <source>
        <dbReference type="ARBA" id="ARBA00004651"/>
    </source>
</evidence>
<evidence type="ECO:0000256" key="6">
    <source>
        <dbReference type="SAM" id="Phobius"/>
    </source>
</evidence>
<protein>
    <recommendedName>
        <fullName evidence="7">Type II secretion system protein GspF domain-containing protein</fullName>
    </recommendedName>
</protein>
<dbReference type="RefSeq" id="WP_109906818.1">
    <property type="nucleotide sequence ID" value="NZ_QGLE01000008.1"/>
</dbReference>
<evidence type="ECO:0000313" key="9">
    <source>
        <dbReference type="Proteomes" id="UP000245461"/>
    </source>
</evidence>
<evidence type="ECO:0000256" key="2">
    <source>
        <dbReference type="ARBA" id="ARBA00022475"/>
    </source>
</evidence>
<dbReference type="GO" id="GO:0005886">
    <property type="term" value="C:plasma membrane"/>
    <property type="evidence" value="ECO:0007669"/>
    <property type="project" value="UniProtKB-SubCell"/>
</dbReference>
<name>A0A317E4J6_9PROT</name>
<dbReference type="Pfam" id="PF00482">
    <property type="entry name" value="T2SSF"/>
    <property type="match status" value="1"/>
</dbReference>
<reference evidence="8 9" key="1">
    <citation type="submission" date="2018-05" db="EMBL/GenBank/DDBJ databases">
        <title>Zavarzinia sp. HR-AS.</title>
        <authorList>
            <person name="Lee Y."/>
            <person name="Jeon C.O."/>
        </authorList>
    </citation>
    <scope>NUCLEOTIDE SEQUENCE [LARGE SCALE GENOMIC DNA]</scope>
    <source>
        <strain evidence="8 9">HR-AS</strain>
    </source>
</reference>
<evidence type="ECO:0000259" key="7">
    <source>
        <dbReference type="Pfam" id="PF00482"/>
    </source>
</evidence>
<evidence type="ECO:0000256" key="4">
    <source>
        <dbReference type="ARBA" id="ARBA00022989"/>
    </source>
</evidence>
<keyword evidence="2" id="KW-1003">Cell membrane</keyword>
<comment type="caution">
    <text evidence="8">The sequence shown here is derived from an EMBL/GenBank/DDBJ whole genome shotgun (WGS) entry which is preliminary data.</text>
</comment>
<feature type="transmembrane region" description="Helical" evidence="6">
    <location>
        <begin position="252"/>
        <end position="271"/>
    </location>
</feature>
<dbReference type="EMBL" id="QGLE01000008">
    <property type="protein sequence ID" value="PWR21140.1"/>
    <property type="molecule type" value="Genomic_DNA"/>
</dbReference>
<proteinExistence type="predicted"/>
<dbReference type="PANTHER" id="PTHR35007:SF1">
    <property type="entry name" value="PILUS ASSEMBLY PROTEIN"/>
    <property type="match status" value="1"/>
</dbReference>
<sequence>MIQFGLALLAAVAAGYLIESYINDWRADQVYRRRLQQLGRSMGMATDGEGDIPETERLMGLLMMSSSGITRRMMQADWTVTPQRFIAYVAGLFVIVAAAVFFLGLLGGLAAGLGYLGLSYQVLSAAAEKQVNAFLEELPSFLERLRQLISTGNSQAQAFDKALIYSGDAARCYLDPVALRLKIGVPLPDALRVQAQRLGVAELAMLAMIVRTNLRYGGNLSYILEHLSRVLRDRIRVRGEFKALSSELRSTAFVMVAIPPLVGLAIMAMNPSYLDYFAEKGQAMLGVAIGLEVIGIVIMRRLLRVEY</sequence>
<dbReference type="PANTHER" id="PTHR35007">
    <property type="entry name" value="INTEGRAL MEMBRANE PROTEIN-RELATED"/>
    <property type="match status" value="1"/>
</dbReference>
<keyword evidence="3 6" id="KW-0812">Transmembrane</keyword>
<feature type="transmembrane region" description="Helical" evidence="6">
    <location>
        <begin position="283"/>
        <end position="303"/>
    </location>
</feature>
<feature type="domain" description="Type II secretion system protein GspF" evidence="7">
    <location>
        <begin position="141"/>
        <end position="267"/>
    </location>
</feature>
<keyword evidence="5 6" id="KW-0472">Membrane</keyword>
<keyword evidence="4 6" id="KW-1133">Transmembrane helix</keyword>
<dbReference type="Proteomes" id="UP000245461">
    <property type="component" value="Unassembled WGS sequence"/>
</dbReference>
<evidence type="ECO:0000256" key="5">
    <source>
        <dbReference type="ARBA" id="ARBA00023136"/>
    </source>
</evidence>
<evidence type="ECO:0000313" key="8">
    <source>
        <dbReference type="EMBL" id="PWR21140.1"/>
    </source>
</evidence>